<comment type="similarity">
    <text evidence="1">Belongs to the 'phage' integrase family.</text>
</comment>
<dbReference type="RefSeq" id="WP_377400674.1">
    <property type="nucleotide sequence ID" value="NZ_JBHTFQ010000002.1"/>
</dbReference>
<dbReference type="SUPFAM" id="SSF56349">
    <property type="entry name" value="DNA breaking-rejoining enzymes"/>
    <property type="match status" value="1"/>
</dbReference>
<feature type="region of interest" description="Disordered" evidence="5">
    <location>
        <begin position="1"/>
        <end position="23"/>
    </location>
</feature>
<dbReference type="InterPro" id="IPR002104">
    <property type="entry name" value="Integrase_catalytic"/>
</dbReference>
<evidence type="ECO:0000256" key="5">
    <source>
        <dbReference type="SAM" id="MobiDB-lite"/>
    </source>
</evidence>
<dbReference type="InterPro" id="IPR038488">
    <property type="entry name" value="Integrase_DNA-bd_sf"/>
</dbReference>
<dbReference type="Pfam" id="PF00589">
    <property type="entry name" value="Phage_integrase"/>
    <property type="match status" value="1"/>
</dbReference>
<dbReference type="InterPro" id="IPR011010">
    <property type="entry name" value="DNA_brk_join_enz"/>
</dbReference>
<evidence type="ECO:0000256" key="1">
    <source>
        <dbReference type="ARBA" id="ARBA00008857"/>
    </source>
</evidence>
<name>A0ABW2UGG4_9RHOB</name>
<dbReference type="Gene3D" id="1.10.443.10">
    <property type="entry name" value="Intergrase catalytic core"/>
    <property type="match status" value="1"/>
</dbReference>
<dbReference type="PROSITE" id="PS51898">
    <property type="entry name" value="TYR_RECOMBINASE"/>
    <property type="match status" value="1"/>
</dbReference>
<dbReference type="InterPro" id="IPR025166">
    <property type="entry name" value="Integrase_DNA_bind_dom"/>
</dbReference>
<dbReference type="Proteomes" id="UP001596516">
    <property type="component" value="Unassembled WGS sequence"/>
</dbReference>
<dbReference type="Pfam" id="PF13356">
    <property type="entry name" value="Arm-DNA-bind_3"/>
    <property type="match status" value="1"/>
</dbReference>
<dbReference type="CDD" id="cd00801">
    <property type="entry name" value="INT_P4_C"/>
    <property type="match status" value="1"/>
</dbReference>
<reference evidence="8" key="1">
    <citation type="journal article" date="2019" name="Int. J. Syst. Evol. Microbiol.">
        <title>The Global Catalogue of Microorganisms (GCM) 10K type strain sequencing project: providing services to taxonomists for standard genome sequencing and annotation.</title>
        <authorList>
            <consortium name="The Broad Institute Genomics Platform"/>
            <consortium name="The Broad Institute Genome Sequencing Center for Infectious Disease"/>
            <person name="Wu L."/>
            <person name="Ma J."/>
        </authorList>
    </citation>
    <scope>NUCLEOTIDE SEQUENCE [LARGE SCALE GENOMIC DNA]</scope>
    <source>
        <strain evidence="8">CGMCC 1.12750</strain>
    </source>
</reference>
<keyword evidence="3" id="KW-0238">DNA-binding</keyword>
<accession>A0ABW2UGG4</accession>
<dbReference type="InterPro" id="IPR053876">
    <property type="entry name" value="Phage_int_M"/>
</dbReference>
<dbReference type="InterPro" id="IPR050808">
    <property type="entry name" value="Phage_Integrase"/>
</dbReference>
<dbReference type="EMBL" id="JBHTFQ010000002">
    <property type="protein sequence ID" value="MFC7703767.1"/>
    <property type="molecule type" value="Genomic_DNA"/>
</dbReference>
<keyword evidence="4" id="KW-0233">DNA recombination</keyword>
<evidence type="ECO:0000256" key="2">
    <source>
        <dbReference type="ARBA" id="ARBA00022908"/>
    </source>
</evidence>
<dbReference type="InterPro" id="IPR013762">
    <property type="entry name" value="Integrase-like_cat_sf"/>
</dbReference>
<dbReference type="InterPro" id="IPR010998">
    <property type="entry name" value="Integrase_recombinase_N"/>
</dbReference>
<dbReference type="Gene3D" id="3.30.160.390">
    <property type="entry name" value="Integrase, DNA-binding domain"/>
    <property type="match status" value="1"/>
</dbReference>
<sequence>MPLSDVACRNAKPADKPRKMSDGDGLYLQVQPSGSKLWRMNYRFEGKQKTLAFGSYPAVDLGEARRRRDRARKVLALGRDPSKEDHEQPGVVTFEAVMNEWFESQSENWVPAYAQRVLGRLKVNVLPEIGKRAVDTLEPADILKVLREVEKRGVLYSAGRIKQYISLIMRYAVSTGRAPRDPTADLRGALRPPPKPKHMHKLPADEIGSFVLNLRNYAGEEITALSIEFILHTFVRTNELRFAKWAEFKDTVWRIPAARMKMRRDHLVPLTPRVQEILARLKVLSADSELVAPGNGGKPMSTNTMIYALYNMGYRNKVTIHGLRGTASTFLNESGLWLPDAIERQLAHVPGDTVRAAYNAALYWDERCRMMQWWSDHIVRETDVAELTG</sequence>
<dbReference type="PANTHER" id="PTHR30629:SF2">
    <property type="entry name" value="PROPHAGE INTEGRASE INTS-RELATED"/>
    <property type="match status" value="1"/>
</dbReference>
<comment type="caution">
    <text evidence="7">The sequence shown here is derived from an EMBL/GenBank/DDBJ whole genome shotgun (WGS) entry which is preliminary data.</text>
</comment>
<evidence type="ECO:0000259" key="6">
    <source>
        <dbReference type="PROSITE" id="PS51898"/>
    </source>
</evidence>
<evidence type="ECO:0000256" key="3">
    <source>
        <dbReference type="ARBA" id="ARBA00023125"/>
    </source>
</evidence>
<keyword evidence="8" id="KW-1185">Reference proteome</keyword>
<organism evidence="7 8">
    <name type="scientific">Plastorhodobacter daqingensis</name>
    <dbReference type="NCBI Taxonomy" id="1387281"/>
    <lineage>
        <taxon>Bacteria</taxon>
        <taxon>Pseudomonadati</taxon>
        <taxon>Pseudomonadota</taxon>
        <taxon>Alphaproteobacteria</taxon>
        <taxon>Rhodobacterales</taxon>
        <taxon>Paracoccaceae</taxon>
        <taxon>Plastorhodobacter</taxon>
    </lineage>
</organism>
<dbReference type="PANTHER" id="PTHR30629">
    <property type="entry name" value="PROPHAGE INTEGRASE"/>
    <property type="match status" value="1"/>
</dbReference>
<feature type="compositionally biased region" description="Basic and acidic residues" evidence="5">
    <location>
        <begin position="12"/>
        <end position="22"/>
    </location>
</feature>
<evidence type="ECO:0000313" key="8">
    <source>
        <dbReference type="Proteomes" id="UP001596516"/>
    </source>
</evidence>
<dbReference type="Pfam" id="PF22022">
    <property type="entry name" value="Phage_int_M"/>
    <property type="match status" value="1"/>
</dbReference>
<proteinExistence type="inferred from homology"/>
<dbReference type="Gene3D" id="1.10.150.130">
    <property type="match status" value="1"/>
</dbReference>
<protein>
    <submittedName>
        <fullName evidence="7">Tyrosine-type recombinase/integrase</fullName>
    </submittedName>
</protein>
<evidence type="ECO:0000256" key="4">
    <source>
        <dbReference type="ARBA" id="ARBA00023172"/>
    </source>
</evidence>
<evidence type="ECO:0000313" key="7">
    <source>
        <dbReference type="EMBL" id="MFC7703767.1"/>
    </source>
</evidence>
<keyword evidence="2" id="KW-0229">DNA integration</keyword>
<feature type="domain" description="Tyr recombinase" evidence="6">
    <location>
        <begin position="197"/>
        <end position="372"/>
    </location>
</feature>
<gene>
    <name evidence="7" type="ORF">ACFQXB_06135</name>
</gene>